<evidence type="ECO:0000259" key="2">
    <source>
        <dbReference type="SMART" id="SM00849"/>
    </source>
</evidence>
<dbReference type="GO" id="GO:0070813">
    <property type="term" value="P:hydrogen sulfide metabolic process"/>
    <property type="evidence" value="ECO:0007669"/>
    <property type="project" value="TreeGrafter"/>
</dbReference>
<dbReference type="EMBL" id="AMXF01000224">
    <property type="protein sequence ID" value="ENO95409.1"/>
    <property type="molecule type" value="Genomic_DNA"/>
</dbReference>
<dbReference type="InterPro" id="IPR051682">
    <property type="entry name" value="Mito_Persulfide_Diox"/>
</dbReference>
<feature type="domain" description="Metallo-beta-lactamase" evidence="2">
    <location>
        <begin position="12"/>
        <end position="171"/>
    </location>
</feature>
<dbReference type="InterPro" id="IPR036866">
    <property type="entry name" value="RibonucZ/Hydroxyglut_hydro"/>
</dbReference>
<dbReference type="CDD" id="cd07724">
    <property type="entry name" value="POD-like_MBL-fold"/>
    <property type="match status" value="1"/>
</dbReference>
<dbReference type="Proteomes" id="UP000013047">
    <property type="component" value="Unassembled WGS sequence"/>
</dbReference>
<dbReference type="SMART" id="SM00849">
    <property type="entry name" value="Lactamase_B"/>
    <property type="match status" value="1"/>
</dbReference>
<name>N6ZTH8_9RHOO</name>
<dbReference type="OrthoDB" id="9784009at2"/>
<evidence type="ECO:0000256" key="1">
    <source>
        <dbReference type="ARBA" id="ARBA00022723"/>
    </source>
</evidence>
<dbReference type="SUPFAM" id="SSF56281">
    <property type="entry name" value="Metallo-hydrolase/oxidoreductase"/>
    <property type="match status" value="1"/>
</dbReference>
<dbReference type="GO" id="GO:0006749">
    <property type="term" value="P:glutathione metabolic process"/>
    <property type="evidence" value="ECO:0007669"/>
    <property type="project" value="InterPro"/>
</dbReference>
<dbReference type="RefSeq" id="WP_004376116.1">
    <property type="nucleotide sequence ID" value="NZ_AMXF01000224.1"/>
</dbReference>
<dbReference type="Pfam" id="PF00753">
    <property type="entry name" value="Lactamase_B"/>
    <property type="match status" value="1"/>
</dbReference>
<evidence type="ECO:0000313" key="4">
    <source>
        <dbReference type="Proteomes" id="UP000013047"/>
    </source>
</evidence>
<reference evidence="3 4" key="1">
    <citation type="submission" date="2012-09" db="EMBL/GenBank/DDBJ databases">
        <title>Draft Genome Sequences of 6 Strains from Genus Thauera.</title>
        <authorList>
            <person name="Liu B."/>
            <person name="Shapleigh J.P."/>
            <person name="Frostegard A.H."/>
        </authorList>
    </citation>
    <scope>NUCLEOTIDE SEQUENCE [LARGE SCALE GENOMIC DNA]</scope>
    <source>
        <strain evidence="3 4">B4P</strain>
    </source>
</reference>
<dbReference type="AlphaFoldDB" id="N6ZTH8"/>
<proteinExistence type="predicted"/>
<accession>N6ZTH8</accession>
<keyword evidence="1" id="KW-0479">Metal-binding</keyword>
<dbReference type="GO" id="GO:0050313">
    <property type="term" value="F:sulfur dioxygenase activity"/>
    <property type="evidence" value="ECO:0007669"/>
    <property type="project" value="InterPro"/>
</dbReference>
<dbReference type="PANTHER" id="PTHR43084">
    <property type="entry name" value="PERSULFIDE DIOXYGENASE ETHE1"/>
    <property type="match status" value="1"/>
</dbReference>
<dbReference type="GO" id="GO:0046872">
    <property type="term" value="F:metal ion binding"/>
    <property type="evidence" value="ECO:0007669"/>
    <property type="project" value="UniProtKB-KW"/>
</dbReference>
<dbReference type="PANTHER" id="PTHR43084:SF1">
    <property type="entry name" value="PERSULFIDE DIOXYGENASE ETHE1, MITOCHONDRIAL"/>
    <property type="match status" value="1"/>
</dbReference>
<evidence type="ECO:0000313" key="3">
    <source>
        <dbReference type="EMBL" id="ENO95409.1"/>
    </source>
</evidence>
<protein>
    <submittedName>
        <fullName evidence="3">Beta-lactamase domain-containing protein</fullName>
    </submittedName>
</protein>
<dbReference type="InterPro" id="IPR001279">
    <property type="entry name" value="Metallo-B-lactamas"/>
</dbReference>
<organism evidence="3 4">
    <name type="scientific">Thauera phenylacetica B4P</name>
    <dbReference type="NCBI Taxonomy" id="1234382"/>
    <lineage>
        <taxon>Bacteria</taxon>
        <taxon>Pseudomonadati</taxon>
        <taxon>Pseudomonadota</taxon>
        <taxon>Betaproteobacteria</taxon>
        <taxon>Rhodocyclales</taxon>
        <taxon>Zoogloeaceae</taxon>
        <taxon>Thauera</taxon>
    </lineage>
</organism>
<sequence>MIFRQLFEPVSSTYTYLLGCADSGRAVLIDPVLPAWQRDLEELRRLGLTLAYTLDTHIHADHITAACKLREETGSKVAHPAIDGLACADLGVEEGVPLQVGGLRIEPLFTPGHTDGHHAYRVGERVFTGDALLIEGCGRTDFQNGDARALYHSVRGKLFALPDDTLVYPGHDYKARRVSSIAQEKARNPRLGGEQSLEAFERLMAELGLAYPKFIDYAVPGNRACGRCPAGVPEDLQQYCKQIGESLQG</sequence>
<dbReference type="Gene3D" id="3.60.15.10">
    <property type="entry name" value="Ribonuclease Z/Hydroxyacylglutathione hydrolase-like"/>
    <property type="match status" value="1"/>
</dbReference>
<comment type="caution">
    <text evidence="3">The sequence shown here is derived from an EMBL/GenBank/DDBJ whole genome shotgun (WGS) entry which is preliminary data.</text>
</comment>
<dbReference type="InterPro" id="IPR044528">
    <property type="entry name" value="POD-like_MBL-fold"/>
</dbReference>
<keyword evidence="4" id="KW-1185">Reference proteome</keyword>
<gene>
    <name evidence="3" type="ORF">C667_19148</name>
</gene>